<evidence type="ECO:0000259" key="16">
    <source>
        <dbReference type="Pfam" id="PF07731"/>
    </source>
</evidence>
<evidence type="ECO:0000259" key="17">
    <source>
        <dbReference type="Pfam" id="PF07732"/>
    </source>
</evidence>
<proteinExistence type="inferred from homology"/>
<comment type="cofactor">
    <cofactor evidence="1">
        <name>Cu cation</name>
        <dbReference type="ChEBI" id="CHEBI:23378"/>
    </cofactor>
</comment>
<dbReference type="FunFam" id="2.60.40.420:FF:000060">
    <property type="entry name" value="L-ascorbate oxidase"/>
    <property type="match status" value="1"/>
</dbReference>
<dbReference type="EMBL" id="JAHRHJ020000011">
    <property type="protein sequence ID" value="KAH9295278.1"/>
    <property type="molecule type" value="Genomic_DNA"/>
</dbReference>
<dbReference type="PROSITE" id="PS00080">
    <property type="entry name" value="MULTICOPPER_OXIDASE2"/>
    <property type="match status" value="1"/>
</dbReference>
<organism evidence="18 19">
    <name type="scientific">Taxus chinensis</name>
    <name type="common">Chinese yew</name>
    <name type="synonym">Taxus wallichiana var. chinensis</name>
    <dbReference type="NCBI Taxonomy" id="29808"/>
    <lineage>
        <taxon>Eukaryota</taxon>
        <taxon>Viridiplantae</taxon>
        <taxon>Streptophyta</taxon>
        <taxon>Embryophyta</taxon>
        <taxon>Tracheophyta</taxon>
        <taxon>Spermatophyta</taxon>
        <taxon>Pinopsida</taxon>
        <taxon>Pinidae</taxon>
        <taxon>Conifers II</taxon>
        <taxon>Cupressales</taxon>
        <taxon>Taxaceae</taxon>
        <taxon>Taxus</taxon>
    </lineage>
</organism>
<dbReference type="AlphaFoldDB" id="A0AA38CET4"/>
<dbReference type="InterPro" id="IPR008972">
    <property type="entry name" value="Cupredoxin"/>
</dbReference>
<comment type="subcellular location">
    <subcellularLocation>
        <location evidence="2">Secreted</location>
    </subcellularLocation>
</comment>
<dbReference type="InterPro" id="IPR002355">
    <property type="entry name" value="Cu_oxidase_Cu_BS"/>
</dbReference>
<dbReference type="PROSITE" id="PS00079">
    <property type="entry name" value="MULTICOPPER_OXIDASE1"/>
    <property type="match status" value="1"/>
</dbReference>
<evidence type="ECO:0000256" key="3">
    <source>
        <dbReference type="ARBA" id="ARBA00010609"/>
    </source>
</evidence>
<dbReference type="GO" id="GO:0008447">
    <property type="term" value="F:L-ascorbate oxidase activity"/>
    <property type="evidence" value="ECO:0007669"/>
    <property type="project" value="UniProtKB-EC"/>
</dbReference>
<dbReference type="InterPro" id="IPR011707">
    <property type="entry name" value="Cu-oxidase-like_N"/>
</dbReference>
<evidence type="ECO:0000259" key="15">
    <source>
        <dbReference type="Pfam" id="PF00394"/>
    </source>
</evidence>
<dbReference type="NCBIfam" id="TIGR03388">
    <property type="entry name" value="ascorbase"/>
    <property type="match status" value="1"/>
</dbReference>
<dbReference type="FunFam" id="2.60.40.420:FF:000045">
    <property type="entry name" value="Laccase 2"/>
    <property type="match status" value="1"/>
</dbReference>
<evidence type="ECO:0000256" key="14">
    <source>
        <dbReference type="SAM" id="SignalP"/>
    </source>
</evidence>
<evidence type="ECO:0000256" key="4">
    <source>
        <dbReference type="ARBA" id="ARBA00011473"/>
    </source>
</evidence>
<comment type="catalytic activity">
    <reaction evidence="13">
        <text>4 L-ascorbate + O2 = 4 monodehydro-L-ascorbate radical + 2 H2O</text>
        <dbReference type="Rhea" id="RHEA:30243"/>
        <dbReference type="ChEBI" id="CHEBI:15377"/>
        <dbReference type="ChEBI" id="CHEBI:15379"/>
        <dbReference type="ChEBI" id="CHEBI:38290"/>
        <dbReference type="ChEBI" id="CHEBI:59513"/>
        <dbReference type="EC" id="1.10.3.3"/>
    </reaction>
</comment>
<feature type="domain" description="Plastocyanin-like" evidence="15">
    <location>
        <begin position="180"/>
        <end position="338"/>
    </location>
</feature>
<keyword evidence="14" id="KW-0732">Signal</keyword>
<dbReference type="GO" id="GO:0005576">
    <property type="term" value="C:extracellular region"/>
    <property type="evidence" value="ECO:0007669"/>
    <property type="project" value="UniProtKB-SubCell"/>
</dbReference>
<name>A0AA38CET4_TAXCH</name>
<keyword evidence="11" id="KW-0186">Copper</keyword>
<comment type="caution">
    <text evidence="18">The sequence shown here is derived from an EMBL/GenBank/DDBJ whole genome shotgun (WGS) entry which is preliminary data.</text>
</comment>
<dbReference type="EC" id="1.10.3.3" evidence="5"/>
<evidence type="ECO:0000256" key="8">
    <source>
        <dbReference type="ARBA" id="ARBA00022723"/>
    </source>
</evidence>
<keyword evidence="7" id="KW-0964">Secreted</keyword>
<evidence type="ECO:0000256" key="11">
    <source>
        <dbReference type="ARBA" id="ARBA00023008"/>
    </source>
</evidence>
<protein>
    <recommendedName>
        <fullName evidence="6">L-ascorbate oxidase</fullName>
        <ecNumber evidence="5">1.10.3.3</ecNumber>
    </recommendedName>
</protein>
<dbReference type="Pfam" id="PF07732">
    <property type="entry name" value="Cu-oxidase_3"/>
    <property type="match status" value="1"/>
</dbReference>
<dbReference type="Gene3D" id="2.60.40.420">
    <property type="entry name" value="Cupredoxins - blue copper proteins"/>
    <property type="match status" value="3"/>
</dbReference>
<feature type="signal peptide" evidence="14">
    <location>
        <begin position="1"/>
        <end position="23"/>
    </location>
</feature>
<dbReference type="CDD" id="cd13893">
    <property type="entry name" value="CuRO_3_AAO"/>
    <property type="match status" value="1"/>
</dbReference>
<dbReference type="InterPro" id="IPR045087">
    <property type="entry name" value="Cu-oxidase_fam"/>
</dbReference>
<evidence type="ECO:0000256" key="1">
    <source>
        <dbReference type="ARBA" id="ARBA00001935"/>
    </source>
</evidence>
<comment type="similarity">
    <text evidence="3">Belongs to the multicopper oxidase family.</text>
</comment>
<evidence type="ECO:0000313" key="18">
    <source>
        <dbReference type="EMBL" id="KAH9295278.1"/>
    </source>
</evidence>
<dbReference type="PANTHER" id="PTHR11709:SF394">
    <property type="entry name" value="FI03373P-RELATED"/>
    <property type="match status" value="1"/>
</dbReference>
<comment type="subunit">
    <text evidence="4">Dimer.</text>
</comment>
<dbReference type="InterPro" id="IPR011706">
    <property type="entry name" value="Cu-oxidase_C"/>
</dbReference>
<dbReference type="PANTHER" id="PTHR11709">
    <property type="entry name" value="MULTI-COPPER OXIDASE"/>
    <property type="match status" value="1"/>
</dbReference>
<evidence type="ECO:0000313" key="19">
    <source>
        <dbReference type="Proteomes" id="UP000824469"/>
    </source>
</evidence>
<dbReference type="OMA" id="PEYLKFP"/>
<keyword evidence="10" id="KW-0560">Oxidoreductase</keyword>
<evidence type="ECO:0000256" key="7">
    <source>
        <dbReference type="ARBA" id="ARBA00022525"/>
    </source>
</evidence>
<dbReference type="SUPFAM" id="SSF49503">
    <property type="entry name" value="Cupredoxins"/>
    <property type="match status" value="3"/>
</dbReference>
<feature type="domain" description="Plastocyanin-like" evidence="17">
    <location>
        <begin position="32"/>
        <end position="119"/>
    </location>
</feature>
<feature type="domain" description="Plastocyanin-like" evidence="16">
    <location>
        <begin position="445"/>
        <end position="566"/>
    </location>
</feature>
<evidence type="ECO:0000256" key="10">
    <source>
        <dbReference type="ARBA" id="ARBA00023002"/>
    </source>
</evidence>
<dbReference type="InterPro" id="IPR017760">
    <property type="entry name" value="L-ascorbate_oxidase_pln"/>
</dbReference>
<keyword evidence="19" id="KW-1185">Reference proteome</keyword>
<evidence type="ECO:0000256" key="5">
    <source>
        <dbReference type="ARBA" id="ARBA00012301"/>
    </source>
</evidence>
<dbReference type="Proteomes" id="UP000824469">
    <property type="component" value="Unassembled WGS sequence"/>
</dbReference>
<keyword evidence="9" id="KW-0677">Repeat</keyword>
<dbReference type="Pfam" id="PF07731">
    <property type="entry name" value="Cu-oxidase_2"/>
    <property type="match status" value="1"/>
</dbReference>
<evidence type="ECO:0000256" key="2">
    <source>
        <dbReference type="ARBA" id="ARBA00004613"/>
    </source>
</evidence>
<dbReference type="InterPro" id="IPR033138">
    <property type="entry name" value="Cu_oxidase_CS"/>
</dbReference>
<feature type="chain" id="PRO_5041291821" description="L-ascorbate oxidase" evidence="14">
    <location>
        <begin position="24"/>
        <end position="591"/>
    </location>
</feature>
<evidence type="ECO:0000256" key="6">
    <source>
        <dbReference type="ARBA" id="ARBA00022095"/>
    </source>
</evidence>
<sequence length="591" mass="66159">MERAPWLLFWGLVVFLFSPICEGKVHYHKWKINYQSWAPDCMQVQVISINGKYPGPTVRAQVGDTIVVELENQMPTENVVVHWHGIRQIGTPWNDGTPSMSQCAINSGETYIYRFVVEKVIPMFDKYGGLVVRRLDWSALIAGTYFYHGHYGLQRSAGLYGSLIVDPAGKEPFSYDGELSIILNDWWHKSAYEQAIGLSSNPFVWVGEPHSLLIEGRGKFNCTTVSTDSSNTCNATHSQCLPHVLIVKPGKTYRLRIASVASLSALNFLIQGHKMTVVEADGHYLEPVEVDNLDVYSGESYSVLITANQDPANNYWAALNVRGRLPKTPTGLAILNYLPNPSAELPTSPPPASPLWNDFAYSKALAKKLVALKGHEEVPPRQSHRQLVFLNTQNKINGFLKWAINNISLVLPPTPYLAAMKYKIRNAYDTTPPPDVYAPRNYNITVPPPNPNATEGNGVYVLRMNSVVDVILQNANTLTPNNSEIHPWHLHGHDFWILGYGDGVFDPAKDPKKYNLVNPPLRNTAALFPYGWTALRFKADNPGVWAFHCHLEAHLFMGMGVMFAEGIERVGRIPRSSMGCGLTRNKFMRHP</sequence>
<dbReference type="Pfam" id="PF00394">
    <property type="entry name" value="Cu-oxidase"/>
    <property type="match status" value="1"/>
</dbReference>
<evidence type="ECO:0000256" key="12">
    <source>
        <dbReference type="ARBA" id="ARBA00023157"/>
    </source>
</evidence>
<evidence type="ECO:0000256" key="13">
    <source>
        <dbReference type="ARBA" id="ARBA00048908"/>
    </source>
</evidence>
<dbReference type="InterPro" id="IPR034267">
    <property type="entry name" value="CuRO_3_AAO"/>
</dbReference>
<gene>
    <name evidence="18" type="ORF">KI387_038866</name>
</gene>
<dbReference type="GO" id="GO:0005507">
    <property type="term" value="F:copper ion binding"/>
    <property type="evidence" value="ECO:0007669"/>
    <property type="project" value="InterPro"/>
</dbReference>
<keyword evidence="8" id="KW-0479">Metal-binding</keyword>
<evidence type="ECO:0000256" key="9">
    <source>
        <dbReference type="ARBA" id="ARBA00022737"/>
    </source>
</evidence>
<accession>A0AA38CET4</accession>
<keyword evidence="12" id="KW-1015">Disulfide bond</keyword>
<dbReference type="InterPro" id="IPR001117">
    <property type="entry name" value="Cu-oxidase_2nd"/>
</dbReference>
<reference evidence="18 19" key="1">
    <citation type="journal article" date="2021" name="Nat. Plants">
        <title>The Taxus genome provides insights into paclitaxel biosynthesis.</title>
        <authorList>
            <person name="Xiong X."/>
            <person name="Gou J."/>
            <person name="Liao Q."/>
            <person name="Li Y."/>
            <person name="Zhou Q."/>
            <person name="Bi G."/>
            <person name="Li C."/>
            <person name="Du R."/>
            <person name="Wang X."/>
            <person name="Sun T."/>
            <person name="Guo L."/>
            <person name="Liang H."/>
            <person name="Lu P."/>
            <person name="Wu Y."/>
            <person name="Zhang Z."/>
            <person name="Ro D.K."/>
            <person name="Shang Y."/>
            <person name="Huang S."/>
            <person name="Yan J."/>
        </authorList>
    </citation>
    <scope>NUCLEOTIDE SEQUENCE [LARGE SCALE GENOMIC DNA]</scope>
    <source>
        <strain evidence="18">Ta-2019</strain>
    </source>
</reference>